<evidence type="ECO:0000256" key="1">
    <source>
        <dbReference type="SAM" id="MobiDB-lite"/>
    </source>
</evidence>
<sequence>AAAPAGNRAGRGWQPLASALQSPPCRGAWPRPSRGEIVYPCISDPDGEDEEVKRPPP</sequence>
<feature type="compositionally biased region" description="Low complexity" evidence="1">
    <location>
        <begin position="1"/>
        <end position="12"/>
    </location>
</feature>
<evidence type="ECO:0000313" key="3">
    <source>
        <dbReference type="Proteomes" id="UP000287651"/>
    </source>
</evidence>
<gene>
    <name evidence="2" type="ORF">B296_00041421</name>
</gene>
<proteinExistence type="predicted"/>
<evidence type="ECO:0000313" key="2">
    <source>
        <dbReference type="EMBL" id="RRT37882.1"/>
    </source>
</evidence>
<dbReference type="AlphaFoldDB" id="A0A426XEI8"/>
<organism evidence="2 3">
    <name type="scientific">Ensete ventricosum</name>
    <name type="common">Abyssinian banana</name>
    <name type="synonym">Musa ensete</name>
    <dbReference type="NCBI Taxonomy" id="4639"/>
    <lineage>
        <taxon>Eukaryota</taxon>
        <taxon>Viridiplantae</taxon>
        <taxon>Streptophyta</taxon>
        <taxon>Embryophyta</taxon>
        <taxon>Tracheophyta</taxon>
        <taxon>Spermatophyta</taxon>
        <taxon>Magnoliopsida</taxon>
        <taxon>Liliopsida</taxon>
        <taxon>Zingiberales</taxon>
        <taxon>Musaceae</taxon>
        <taxon>Ensete</taxon>
    </lineage>
</organism>
<dbReference type="Proteomes" id="UP000287651">
    <property type="component" value="Unassembled WGS sequence"/>
</dbReference>
<accession>A0A426XEI8</accession>
<feature type="region of interest" description="Disordered" evidence="1">
    <location>
        <begin position="1"/>
        <end position="28"/>
    </location>
</feature>
<feature type="non-terminal residue" evidence="2">
    <location>
        <position position="1"/>
    </location>
</feature>
<name>A0A426XEI8_ENSVE</name>
<dbReference type="EMBL" id="AMZH03021784">
    <property type="protein sequence ID" value="RRT37882.1"/>
    <property type="molecule type" value="Genomic_DNA"/>
</dbReference>
<comment type="caution">
    <text evidence="2">The sequence shown here is derived from an EMBL/GenBank/DDBJ whole genome shotgun (WGS) entry which is preliminary data.</text>
</comment>
<protein>
    <submittedName>
        <fullName evidence="2">Uncharacterized protein</fullName>
    </submittedName>
</protein>
<reference evidence="2 3" key="1">
    <citation type="journal article" date="2014" name="Agronomy (Basel)">
        <title>A Draft Genome Sequence for Ensete ventricosum, the Drought-Tolerant Tree Against Hunger.</title>
        <authorList>
            <person name="Harrison J."/>
            <person name="Moore K.A."/>
            <person name="Paszkiewicz K."/>
            <person name="Jones T."/>
            <person name="Grant M."/>
            <person name="Ambacheew D."/>
            <person name="Muzemil S."/>
            <person name="Studholme D.J."/>
        </authorList>
    </citation>
    <scope>NUCLEOTIDE SEQUENCE [LARGE SCALE GENOMIC DNA]</scope>
</reference>